<comment type="pathway">
    <text evidence="3">Secondary metabolite biosynthesis; terpenoid biosynthesis.</text>
</comment>
<dbReference type="Pfam" id="PF00067">
    <property type="entry name" value="p450"/>
    <property type="match status" value="1"/>
</dbReference>
<keyword evidence="10 13" id="KW-0408">Iron</keyword>
<comment type="similarity">
    <text evidence="4">Belongs to the cytochrome P450 family.</text>
</comment>
<feature type="region of interest" description="Disordered" evidence="14">
    <location>
        <begin position="532"/>
        <end position="688"/>
    </location>
</feature>
<keyword evidence="16" id="KW-1185">Reference proteome</keyword>
<feature type="binding site" description="axial binding residue" evidence="13">
    <location>
        <position position="165"/>
    </location>
    <ligand>
        <name>heme</name>
        <dbReference type="ChEBI" id="CHEBI:30413"/>
    </ligand>
    <ligandPart>
        <name>Fe</name>
        <dbReference type="ChEBI" id="CHEBI:18248"/>
    </ligandPart>
</feature>
<reference evidence="15" key="1">
    <citation type="submission" date="2023-03" db="EMBL/GenBank/DDBJ databases">
        <title>Massive genome expansion in bonnet fungi (Mycena s.s.) driven by repeated elements and novel gene families across ecological guilds.</title>
        <authorList>
            <consortium name="Lawrence Berkeley National Laboratory"/>
            <person name="Harder C.B."/>
            <person name="Miyauchi S."/>
            <person name="Viragh M."/>
            <person name="Kuo A."/>
            <person name="Thoen E."/>
            <person name="Andreopoulos B."/>
            <person name="Lu D."/>
            <person name="Skrede I."/>
            <person name="Drula E."/>
            <person name="Henrissat B."/>
            <person name="Morin E."/>
            <person name="Kohler A."/>
            <person name="Barry K."/>
            <person name="LaButti K."/>
            <person name="Morin E."/>
            <person name="Salamov A."/>
            <person name="Lipzen A."/>
            <person name="Mereny Z."/>
            <person name="Hegedus B."/>
            <person name="Baldrian P."/>
            <person name="Stursova M."/>
            <person name="Weitz H."/>
            <person name="Taylor A."/>
            <person name="Grigoriev I.V."/>
            <person name="Nagy L.G."/>
            <person name="Martin F."/>
            <person name="Kauserud H."/>
        </authorList>
    </citation>
    <scope>NUCLEOTIDE SEQUENCE</scope>
    <source>
        <strain evidence="15">CBHHK182m</strain>
    </source>
</reference>
<keyword evidence="9" id="KW-0560">Oxidoreductase</keyword>
<evidence type="ECO:0000256" key="14">
    <source>
        <dbReference type="SAM" id="MobiDB-lite"/>
    </source>
</evidence>
<dbReference type="InterPro" id="IPR050121">
    <property type="entry name" value="Cytochrome_P450_monoxygenase"/>
</dbReference>
<feature type="compositionally biased region" description="Basic and acidic residues" evidence="14">
    <location>
        <begin position="582"/>
        <end position="601"/>
    </location>
</feature>
<dbReference type="Proteomes" id="UP001215598">
    <property type="component" value="Unassembled WGS sequence"/>
</dbReference>
<dbReference type="InterPro" id="IPR001128">
    <property type="entry name" value="Cyt_P450"/>
</dbReference>
<evidence type="ECO:0000256" key="12">
    <source>
        <dbReference type="ARBA" id="ARBA00023136"/>
    </source>
</evidence>
<comment type="caution">
    <text evidence="15">The sequence shown here is derived from an EMBL/GenBank/DDBJ whole genome shotgun (WGS) entry which is preliminary data.</text>
</comment>
<evidence type="ECO:0000313" key="16">
    <source>
        <dbReference type="Proteomes" id="UP001215598"/>
    </source>
</evidence>
<evidence type="ECO:0000256" key="11">
    <source>
        <dbReference type="ARBA" id="ARBA00023033"/>
    </source>
</evidence>
<dbReference type="GO" id="GO:0020037">
    <property type="term" value="F:heme binding"/>
    <property type="evidence" value="ECO:0007669"/>
    <property type="project" value="InterPro"/>
</dbReference>
<evidence type="ECO:0000256" key="4">
    <source>
        <dbReference type="ARBA" id="ARBA00010617"/>
    </source>
</evidence>
<name>A0AAD7KBP0_9AGAR</name>
<organism evidence="15 16">
    <name type="scientific">Mycena metata</name>
    <dbReference type="NCBI Taxonomy" id="1033252"/>
    <lineage>
        <taxon>Eukaryota</taxon>
        <taxon>Fungi</taxon>
        <taxon>Dikarya</taxon>
        <taxon>Basidiomycota</taxon>
        <taxon>Agaricomycotina</taxon>
        <taxon>Agaricomycetes</taxon>
        <taxon>Agaricomycetidae</taxon>
        <taxon>Agaricales</taxon>
        <taxon>Marasmiineae</taxon>
        <taxon>Mycenaceae</taxon>
        <taxon>Mycena</taxon>
    </lineage>
</organism>
<keyword evidence="12" id="KW-0472">Membrane</keyword>
<sequence length="688" mass="75974">MTTRLEIPTFIFAGHETTSAASAWALHALSFNIDAQTKLREKLFTLSSENPTMEQLNSLSYLDSVVKETLRVHAPVPAVGRMATQDDVLPLATPYIDSKAHNTLIIPKGQIIHIPISTVNTGTEVWGPDAAEFRPERWENIPATVKEVPRVMPNLLTFFAGSTNCIGFRFSVIELKALLFILMRGFEFAPTVPKGGIGTAGVLQSPIVLDESDKGTSLTLFGVHLTFVTSLLRILIKATKIRELTRSNEVTKRNFMGNQHPHLFNSKSVTDVPMFTVSTPNLRDVEVSAFHTPYSRRTPVMRVQSCEPLAVSSCPTSPASSKRRARFNFLPTPLRKLVTKLAAKKSSLRRRRPYLNSPRSPKVLSPPRRATLGGIRTPARRPLTICDPGANLKTVVAVNGDKSAGAEDDSNEPAHGTADDSELFMLRVPPPTLSDPFSTPPQTPVRGALFTIENSPQSDSESPRRRRKQEMKILQAAQQECGENRRQLIHDQRNCSKPNAALYDKARYNSQYFSNPGGSHAKYSMRREFAAMRRSGSGRSRGTTLLRLRRGRLPTVGPRAPLGQILGSAGASESHSVKPQRSRSEARRVDVLAVEEPHDVDVEASQGIPHSPSRPDAPETPESFSNAAMTGKQRSGRTYVASKKSRENRGLETGDKERAENRGQLIQQPHHGLPNVKWQKSGRSQSRL</sequence>
<evidence type="ECO:0000256" key="6">
    <source>
        <dbReference type="ARBA" id="ARBA00022692"/>
    </source>
</evidence>
<dbReference type="PANTHER" id="PTHR24305">
    <property type="entry name" value="CYTOCHROME P450"/>
    <property type="match status" value="1"/>
</dbReference>
<evidence type="ECO:0000256" key="13">
    <source>
        <dbReference type="PIRSR" id="PIRSR602403-1"/>
    </source>
</evidence>
<evidence type="ECO:0000256" key="5">
    <source>
        <dbReference type="ARBA" id="ARBA00022617"/>
    </source>
</evidence>
<keyword evidence="6" id="KW-0812">Transmembrane</keyword>
<evidence type="ECO:0000256" key="1">
    <source>
        <dbReference type="ARBA" id="ARBA00001971"/>
    </source>
</evidence>
<gene>
    <name evidence="15" type="ORF">B0H16DRAFT_1448234</name>
</gene>
<keyword evidence="7 13" id="KW-0479">Metal-binding</keyword>
<dbReference type="EMBL" id="JARKIB010000005">
    <property type="protein sequence ID" value="KAJ7779786.1"/>
    <property type="molecule type" value="Genomic_DNA"/>
</dbReference>
<feature type="region of interest" description="Disordered" evidence="14">
    <location>
        <begin position="451"/>
        <end position="470"/>
    </location>
</feature>
<dbReference type="PRINTS" id="PR00385">
    <property type="entry name" value="P450"/>
</dbReference>
<feature type="compositionally biased region" description="Low complexity" evidence="14">
    <location>
        <begin position="533"/>
        <end position="546"/>
    </location>
</feature>
<accession>A0AAD7KBP0</accession>
<evidence type="ECO:0000313" key="15">
    <source>
        <dbReference type="EMBL" id="KAJ7779786.1"/>
    </source>
</evidence>
<feature type="region of interest" description="Disordered" evidence="14">
    <location>
        <begin position="402"/>
        <end position="421"/>
    </location>
</feature>
<dbReference type="SUPFAM" id="SSF48264">
    <property type="entry name" value="Cytochrome P450"/>
    <property type="match status" value="1"/>
</dbReference>
<dbReference type="InterPro" id="IPR002403">
    <property type="entry name" value="Cyt_P450_E_grp-IV"/>
</dbReference>
<dbReference type="AlphaFoldDB" id="A0AAD7KBP0"/>
<evidence type="ECO:0000256" key="9">
    <source>
        <dbReference type="ARBA" id="ARBA00023002"/>
    </source>
</evidence>
<keyword evidence="5 13" id="KW-0349">Heme</keyword>
<keyword evidence="8" id="KW-1133">Transmembrane helix</keyword>
<feature type="compositionally biased region" description="Basic and acidic residues" evidence="14">
    <location>
        <begin position="644"/>
        <end position="661"/>
    </location>
</feature>
<dbReference type="GO" id="GO:0005506">
    <property type="term" value="F:iron ion binding"/>
    <property type="evidence" value="ECO:0007669"/>
    <property type="project" value="InterPro"/>
</dbReference>
<evidence type="ECO:0000256" key="7">
    <source>
        <dbReference type="ARBA" id="ARBA00022723"/>
    </source>
</evidence>
<dbReference type="GO" id="GO:0016705">
    <property type="term" value="F:oxidoreductase activity, acting on paired donors, with incorporation or reduction of molecular oxygen"/>
    <property type="evidence" value="ECO:0007669"/>
    <property type="project" value="InterPro"/>
</dbReference>
<comment type="subcellular location">
    <subcellularLocation>
        <location evidence="2">Membrane</location>
    </subcellularLocation>
</comment>
<proteinExistence type="inferred from homology"/>
<evidence type="ECO:0000256" key="2">
    <source>
        <dbReference type="ARBA" id="ARBA00004370"/>
    </source>
</evidence>
<dbReference type="PANTHER" id="PTHR24305:SF166">
    <property type="entry name" value="CYTOCHROME P450 12A4, MITOCHONDRIAL-RELATED"/>
    <property type="match status" value="1"/>
</dbReference>
<dbReference type="GO" id="GO:0004497">
    <property type="term" value="F:monooxygenase activity"/>
    <property type="evidence" value="ECO:0007669"/>
    <property type="project" value="UniProtKB-KW"/>
</dbReference>
<evidence type="ECO:0000256" key="8">
    <source>
        <dbReference type="ARBA" id="ARBA00022989"/>
    </source>
</evidence>
<evidence type="ECO:0000256" key="3">
    <source>
        <dbReference type="ARBA" id="ARBA00004721"/>
    </source>
</evidence>
<dbReference type="InterPro" id="IPR036396">
    <property type="entry name" value="Cyt_P450_sf"/>
</dbReference>
<protein>
    <recommendedName>
        <fullName evidence="17">Cytochrome P450</fullName>
    </recommendedName>
</protein>
<evidence type="ECO:0000256" key="10">
    <source>
        <dbReference type="ARBA" id="ARBA00023004"/>
    </source>
</evidence>
<dbReference type="PRINTS" id="PR00465">
    <property type="entry name" value="EP450IV"/>
</dbReference>
<evidence type="ECO:0008006" key="17">
    <source>
        <dbReference type="Google" id="ProtNLM"/>
    </source>
</evidence>
<dbReference type="GO" id="GO:0016020">
    <property type="term" value="C:membrane"/>
    <property type="evidence" value="ECO:0007669"/>
    <property type="project" value="UniProtKB-SubCell"/>
</dbReference>
<comment type="cofactor">
    <cofactor evidence="1 13">
        <name>heme</name>
        <dbReference type="ChEBI" id="CHEBI:30413"/>
    </cofactor>
</comment>
<feature type="region of interest" description="Disordered" evidence="14">
    <location>
        <begin position="345"/>
        <end position="374"/>
    </location>
</feature>
<dbReference type="Gene3D" id="1.10.630.10">
    <property type="entry name" value="Cytochrome P450"/>
    <property type="match status" value="1"/>
</dbReference>
<keyword evidence="11" id="KW-0503">Monooxygenase</keyword>